<feature type="coiled-coil region" evidence="1">
    <location>
        <begin position="74"/>
        <end position="137"/>
    </location>
</feature>
<proteinExistence type="predicted"/>
<accession>A0AAJ0D9H6</accession>
<keyword evidence="1" id="KW-0175">Coiled coil</keyword>
<dbReference type="EMBL" id="JAWDJX010000151">
    <property type="protein sequence ID" value="KAK3045799.1"/>
    <property type="molecule type" value="Genomic_DNA"/>
</dbReference>
<feature type="region of interest" description="Disordered" evidence="2">
    <location>
        <begin position="476"/>
        <end position="495"/>
    </location>
</feature>
<dbReference type="AlphaFoldDB" id="A0AAJ0D9H6"/>
<dbReference type="Proteomes" id="UP001271007">
    <property type="component" value="Unassembled WGS sequence"/>
</dbReference>
<name>A0AAJ0D9H6_9PEZI</name>
<feature type="coiled-coil region" evidence="1">
    <location>
        <begin position="166"/>
        <end position="221"/>
    </location>
</feature>
<comment type="caution">
    <text evidence="3">The sequence shown here is derived from an EMBL/GenBank/DDBJ whole genome shotgun (WGS) entry which is preliminary data.</text>
</comment>
<evidence type="ECO:0000313" key="4">
    <source>
        <dbReference type="Proteomes" id="UP001271007"/>
    </source>
</evidence>
<feature type="region of interest" description="Disordered" evidence="2">
    <location>
        <begin position="1"/>
        <end position="26"/>
    </location>
</feature>
<sequence>MSTLKQTDVSRDARPHTAAPTSPDVFNTTTKGAFEDLIAAAKVLASSETIGSVVSLFDKIPDLEASIRSKDEQIQNMDLKMEKEVEKHKTANKESLLTYDAAKDDLKSEVADLKALVTSLQSKIEEKDAAIETLKTDEADFKARSERFKAFVETQKEKVKKSAALVAELKESVKESKADQDKLQDDFQKQQNLLSQSEVGLKRSQNEYEILRKEYSSMSRQLEGIRSLTISLSDGDPIATIAKLDDVWLAVSALNQVVWSGLKQSRYDELALPIPQSNTNAAKQMRCVAIMANIARAIDTYILQPTDFLPSNGGLRGLLVRQAQDEIRKEAAFRAMIQALLPTQQDTAATSRIAEACDNVMHDIGGLLPREAVATFKGELTDIVENTHDIWRQVRQSKDAVEPSFVLTHYSDWYWHQLQFEGDKAIGLDSAPSTNTGMDEPLFAVFPQFNLLDEEGQGPVTHGLLLTRSLVKEARRELDPQPSSPRVGRSNSILARLQRPRGVSLETYSGHGPEAKSFLEQQSSGKRSDGREGD</sequence>
<organism evidence="3 4">
    <name type="scientific">Extremus antarcticus</name>
    <dbReference type="NCBI Taxonomy" id="702011"/>
    <lineage>
        <taxon>Eukaryota</taxon>
        <taxon>Fungi</taxon>
        <taxon>Dikarya</taxon>
        <taxon>Ascomycota</taxon>
        <taxon>Pezizomycotina</taxon>
        <taxon>Dothideomycetes</taxon>
        <taxon>Dothideomycetidae</taxon>
        <taxon>Mycosphaerellales</taxon>
        <taxon>Extremaceae</taxon>
        <taxon>Extremus</taxon>
    </lineage>
</organism>
<evidence type="ECO:0000256" key="1">
    <source>
        <dbReference type="SAM" id="Coils"/>
    </source>
</evidence>
<evidence type="ECO:0000256" key="2">
    <source>
        <dbReference type="SAM" id="MobiDB-lite"/>
    </source>
</evidence>
<evidence type="ECO:0000313" key="3">
    <source>
        <dbReference type="EMBL" id="KAK3045799.1"/>
    </source>
</evidence>
<reference evidence="3" key="1">
    <citation type="submission" date="2023-04" db="EMBL/GenBank/DDBJ databases">
        <title>Black Yeasts Isolated from many extreme environments.</title>
        <authorList>
            <person name="Coleine C."/>
            <person name="Stajich J.E."/>
            <person name="Selbmann L."/>
        </authorList>
    </citation>
    <scope>NUCLEOTIDE SEQUENCE</scope>
    <source>
        <strain evidence="3">CCFEE 5312</strain>
    </source>
</reference>
<protein>
    <submittedName>
        <fullName evidence="3">Uncharacterized protein</fullName>
    </submittedName>
</protein>
<keyword evidence="4" id="KW-1185">Reference proteome</keyword>
<gene>
    <name evidence="3" type="ORF">LTR09_012659</name>
</gene>
<feature type="region of interest" description="Disordered" evidence="2">
    <location>
        <begin position="502"/>
        <end position="534"/>
    </location>
</feature>